<dbReference type="GO" id="GO:0003735">
    <property type="term" value="F:structural constituent of ribosome"/>
    <property type="evidence" value="ECO:0007669"/>
    <property type="project" value="InterPro"/>
</dbReference>
<dbReference type="EMBL" id="RWIC01001404">
    <property type="protein sequence ID" value="TKC35947.1"/>
    <property type="molecule type" value="Genomic_DNA"/>
</dbReference>
<gene>
    <name evidence="2" type="ORF">EI555_009653</name>
</gene>
<feature type="domain" description="Small ribosomal subunit protein uS15 N-terminal" evidence="1">
    <location>
        <begin position="1"/>
        <end position="34"/>
    </location>
</feature>
<dbReference type="AlphaFoldDB" id="A0A4U1EJ95"/>
<feature type="non-terminal residue" evidence="2">
    <location>
        <position position="49"/>
    </location>
</feature>
<name>A0A4U1EJ95_MONMO</name>
<protein>
    <recommendedName>
        <fullName evidence="1">Small ribosomal subunit protein uS15 N-terminal domain-containing protein</fullName>
    </recommendedName>
</protein>
<dbReference type="Proteomes" id="UP000308365">
    <property type="component" value="Unassembled WGS sequence"/>
</dbReference>
<accession>A0A4U1EJ95</accession>
<organism evidence="2 3">
    <name type="scientific">Monodon monoceros</name>
    <name type="common">Narwhal</name>
    <name type="synonym">Ceratodon monodon</name>
    <dbReference type="NCBI Taxonomy" id="40151"/>
    <lineage>
        <taxon>Eukaryota</taxon>
        <taxon>Metazoa</taxon>
        <taxon>Chordata</taxon>
        <taxon>Craniata</taxon>
        <taxon>Vertebrata</taxon>
        <taxon>Euteleostomi</taxon>
        <taxon>Mammalia</taxon>
        <taxon>Eutheria</taxon>
        <taxon>Laurasiatheria</taxon>
        <taxon>Artiodactyla</taxon>
        <taxon>Whippomorpha</taxon>
        <taxon>Cetacea</taxon>
        <taxon>Odontoceti</taxon>
        <taxon>Monodontidae</taxon>
        <taxon>Monodon</taxon>
    </lineage>
</organism>
<evidence type="ECO:0000259" key="1">
    <source>
        <dbReference type="Pfam" id="PF08069"/>
    </source>
</evidence>
<evidence type="ECO:0000313" key="2">
    <source>
        <dbReference type="EMBL" id="TKC35947.1"/>
    </source>
</evidence>
<dbReference type="InterPro" id="IPR012606">
    <property type="entry name" value="Ribosomal_uS15_N"/>
</dbReference>
<dbReference type="GO" id="GO:0006412">
    <property type="term" value="P:translation"/>
    <property type="evidence" value="ECO:0007669"/>
    <property type="project" value="InterPro"/>
</dbReference>
<evidence type="ECO:0000313" key="3">
    <source>
        <dbReference type="Proteomes" id="UP000308365"/>
    </source>
</evidence>
<sequence>MGHMHVSGKGLSHKALTYRHSVPTWLKLTSDNITVPWKLNITLINYAAY</sequence>
<proteinExistence type="predicted"/>
<comment type="caution">
    <text evidence="2">The sequence shown here is derived from an EMBL/GenBank/DDBJ whole genome shotgun (WGS) entry which is preliminary data.</text>
</comment>
<dbReference type="Pfam" id="PF08069">
    <property type="entry name" value="Ribosomal_S13_N"/>
    <property type="match status" value="1"/>
</dbReference>
<dbReference type="GO" id="GO:0005840">
    <property type="term" value="C:ribosome"/>
    <property type="evidence" value="ECO:0007669"/>
    <property type="project" value="InterPro"/>
</dbReference>
<reference evidence="3" key="1">
    <citation type="journal article" date="2019" name="IScience">
        <title>Narwhal Genome Reveals Long-Term Low Genetic Diversity despite Current Large Abundance Size.</title>
        <authorList>
            <person name="Westbury M.V."/>
            <person name="Petersen B."/>
            <person name="Garde E."/>
            <person name="Heide-Jorgensen M.P."/>
            <person name="Lorenzen E.D."/>
        </authorList>
    </citation>
    <scope>NUCLEOTIDE SEQUENCE [LARGE SCALE GENOMIC DNA]</scope>
</reference>